<keyword evidence="1 9" id="KW-0808">Transferase</keyword>
<dbReference type="InterPro" id="IPR017441">
    <property type="entry name" value="Protein_kinase_ATP_BS"/>
</dbReference>
<keyword evidence="5 9" id="KW-0829">Tyrosine-protein kinase</keyword>
<evidence type="ECO:0000256" key="5">
    <source>
        <dbReference type="ARBA" id="ARBA00023137"/>
    </source>
</evidence>
<dbReference type="InterPro" id="IPR001245">
    <property type="entry name" value="Ser-Thr/Tyr_kinase_cat_dom"/>
</dbReference>
<proteinExistence type="inferred from homology"/>
<evidence type="ECO:0000256" key="4">
    <source>
        <dbReference type="ARBA" id="ARBA00022840"/>
    </source>
</evidence>
<dbReference type="Proteomes" id="UP000614601">
    <property type="component" value="Unassembled WGS sequence"/>
</dbReference>
<dbReference type="InterPro" id="IPR036860">
    <property type="entry name" value="SH2_dom_sf"/>
</dbReference>
<dbReference type="InterPro" id="IPR050198">
    <property type="entry name" value="Non-receptor_tyrosine_kinases"/>
</dbReference>
<reference evidence="13" key="1">
    <citation type="submission" date="2020-09" db="EMBL/GenBank/DDBJ databases">
        <authorList>
            <person name="Kikuchi T."/>
        </authorList>
    </citation>
    <scope>NUCLEOTIDE SEQUENCE</scope>
    <source>
        <strain evidence="13">SH1</strain>
    </source>
</reference>
<dbReference type="PANTHER" id="PTHR24418">
    <property type="entry name" value="TYROSINE-PROTEIN KINASE"/>
    <property type="match status" value="1"/>
</dbReference>
<evidence type="ECO:0000256" key="10">
    <source>
        <dbReference type="SAM" id="MobiDB-lite"/>
    </source>
</evidence>
<dbReference type="InterPro" id="IPR000980">
    <property type="entry name" value="SH2"/>
</dbReference>
<dbReference type="CDD" id="cd00192">
    <property type="entry name" value="PTKc"/>
    <property type="match status" value="1"/>
</dbReference>
<dbReference type="PROSITE" id="PS00107">
    <property type="entry name" value="PROTEIN_KINASE_ATP"/>
    <property type="match status" value="1"/>
</dbReference>
<evidence type="ECO:0000256" key="7">
    <source>
        <dbReference type="PROSITE-ProRule" id="PRU00191"/>
    </source>
</evidence>
<dbReference type="GO" id="GO:0005524">
    <property type="term" value="F:ATP binding"/>
    <property type="evidence" value="ECO:0007669"/>
    <property type="project" value="UniProtKB-UniRule"/>
</dbReference>
<evidence type="ECO:0000256" key="8">
    <source>
        <dbReference type="PROSITE-ProRule" id="PRU10141"/>
    </source>
</evidence>
<feature type="domain" description="Protein kinase" evidence="12">
    <location>
        <begin position="234"/>
        <end position="495"/>
    </location>
</feature>
<comment type="similarity">
    <text evidence="9">Belongs to the protein kinase superfamily. Tyr protein kinase family.</text>
</comment>
<dbReference type="SMART" id="SM00219">
    <property type="entry name" value="TyrKc"/>
    <property type="match status" value="1"/>
</dbReference>
<dbReference type="EMBL" id="CAJFCW020000002">
    <property type="protein sequence ID" value="CAG9088598.1"/>
    <property type="molecule type" value="Genomic_DNA"/>
</dbReference>
<evidence type="ECO:0000313" key="14">
    <source>
        <dbReference type="Proteomes" id="UP000614601"/>
    </source>
</evidence>
<feature type="compositionally biased region" description="Basic and acidic residues" evidence="10">
    <location>
        <begin position="41"/>
        <end position="56"/>
    </location>
</feature>
<protein>
    <recommendedName>
        <fullName evidence="9">Tyrosine-protein kinase</fullName>
        <ecNumber evidence="9">2.7.10.2</ecNumber>
    </recommendedName>
</protein>
<dbReference type="InterPro" id="IPR020635">
    <property type="entry name" value="Tyr_kinase_cat_dom"/>
</dbReference>
<evidence type="ECO:0000259" key="12">
    <source>
        <dbReference type="PROSITE" id="PS50011"/>
    </source>
</evidence>
<feature type="compositionally biased region" description="Basic and acidic residues" evidence="10">
    <location>
        <begin position="1"/>
        <end position="14"/>
    </location>
</feature>
<dbReference type="Pfam" id="PF07714">
    <property type="entry name" value="PK_Tyr_Ser-Thr"/>
    <property type="match status" value="1"/>
</dbReference>
<dbReference type="Pfam" id="PF00017">
    <property type="entry name" value="SH2"/>
    <property type="match status" value="1"/>
</dbReference>
<keyword evidence="14" id="KW-1185">Reference proteome</keyword>
<feature type="compositionally biased region" description="Basic residues" evidence="10">
    <location>
        <begin position="57"/>
        <end position="83"/>
    </location>
</feature>
<dbReference type="OrthoDB" id="5809444at2759"/>
<dbReference type="InterPro" id="IPR035849">
    <property type="entry name" value="Fes/Fps/Fer_SH2"/>
</dbReference>
<evidence type="ECO:0000256" key="2">
    <source>
        <dbReference type="ARBA" id="ARBA00022741"/>
    </source>
</evidence>
<dbReference type="PROSITE" id="PS00109">
    <property type="entry name" value="PROTEIN_KINASE_TYR"/>
    <property type="match status" value="1"/>
</dbReference>
<evidence type="ECO:0000256" key="6">
    <source>
        <dbReference type="ARBA" id="ARBA00051245"/>
    </source>
</evidence>
<dbReference type="PRINTS" id="PR00109">
    <property type="entry name" value="TYRKINASE"/>
</dbReference>
<dbReference type="GO" id="GO:0004715">
    <property type="term" value="F:non-membrane spanning protein tyrosine kinase activity"/>
    <property type="evidence" value="ECO:0007669"/>
    <property type="project" value="UniProtKB-EC"/>
</dbReference>
<feature type="region of interest" description="Disordered" evidence="10">
    <location>
        <begin position="1"/>
        <end position="106"/>
    </location>
</feature>
<dbReference type="EMBL" id="CAJFDH010000002">
    <property type="protein sequence ID" value="CAD5209150.1"/>
    <property type="molecule type" value="Genomic_DNA"/>
</dbReference>
<feature type="domain" description="SH2" evidence="11">
    <location>
        <begin position="126"/>
        <end position="222"/>
    </location>
</feature>
<dbReference type="CDD" id="cd10361">
    <property type="entry name" value="SH2_Fps_family"/>
    <property type="match status" value="1"/>
</dbReference>
<dbReference type="PROSITE" id="PS50011">
    <property type="entry name" value="PROTEIN_KINASE_DOM"/>
    <property type="match status" value="1"/>
</dbReference>
<dbReference type="PROSITE" id="PS50001">
    <property type="entry name" value="SH2"/>
    <property type="match status" value="1"/>
</dbReference>
<dbReference type="Gene3D" id="3.30.505.10">
    <property type="entry name" value="SH2 domain"/>
    <property type="match status" value="1"/>
</dbReference>
<organism evidence="13 14">
    <name type="scientific">Bursaphelenchus okinawaensis</name>
    <dbReference type="NCBI Taxonomy" id="465554"/>
    <lineage>
        <taxon>Eukaryota</taxon>
        <taxon>Metazoa</taxon>
        <taxon>Ecdysozoa</taxon>
        <taxon>Nematoda</taxon>
        <taxon>Chromadorea</taxon>
        <taxon>Rhabditida</taxon>
        <taxon>Tylenchina</taxon>
        <taxon>Tylenchomorpha</taxon>
        <taxon>Aphelenchoidea</taxon>
        <taxon>Aphelenchoididae</taxon>
        <taxon>Bursaphelenchus</taxon>
    </lineage>
</organism>
<dbReference type="Gene3D" id="1.10.510.10">
    <property type="entry name" value="Transferase(Phosphotransferase) domain 1"/>
    <property type="match status" value="1"/>
</dbReference>
<name>A0A811K0Y7_9BILA</name>
<comment type="catalytic activity">
    <reaction evidence="6 9">
        <text>L-tyrosyl-[protein] + ATP = O-phospho-L-tyrosyl-[protein] + ADP + H(+)</text>
        <dbReference type="Rhea" id="RHEA:10596"/>
        <dbReference type="Rhea" id="RHEA-COMP:10136"/>
        <dbReference type="Rhea" id="RHEA-COMP:20101"/>
        <dbReference type="ChEBI" id="CHEBI:15378"/>
        <dbReference type="ChEBI" id="CHEBI:30616"/>
        <dbReference type="ChEBI" id="CHEBI:46858"/>
        <dbReference type="ChEBI" id="CHEBI:61978"/>
        <dbReference type="ChEBI" id="CHEBI:456216"/>
        <dbReference type="EC" id="2.7.10.2"/>
    </reaction>
</comment>
<keyword evidence="2 8" id="KW-0547">Nucleotide-binding</keyword>
<gene>
    <name evidence="13" type="ORF">BOKJ2_LOCUS2536</name>
</gene>
<evidence type="ECO:0000256" key="1">
    <source>
        <dbReference type="ARBA" id="ARBA00022679"/>
    </source>
</evidence>
<comment type="caution">
    <text evidence="13">The sequence shown here is derived from an EMBL/GenBank/DDBJ whole genome shotgun (WGS) entry which is preliminary data.</text>
</comment>
<keyword evidence="4 8" id="KW-0067">ATP-binding</keyword>
<keyword evidence="7" id="KW-0727">SH2 domain</keyword>
<dbReference type="SMART" id="SM00252">
    <property type="entry name" value="SH2"/>
    <property type="match status" value="1"/>
</dbReference>
<keyword evidence="3 9" id="KW-0418">Kinase</keyword>
<dbReference type="InterPro" id="IPR008266">
    <property type="entry name" value="Tyr_kinase_AS"/>
</dbReference>
<evidence type="ECO:0000313" key="13">
    <source>
        <dbReference type="EMBL" id="CAD5209150.1"/>
    </source>
</evidence>
<dbReference type="Proteomes" id="UP000783686">
    <property type="component" value="Unassembled WGS sequence"/>
</dbReference>
<dbReference type="SUPFAM" id="SSF56112">
    <property type="entry name" value="Protein kinase-like (PK-like)"/>
    <property type="match status" value="1"/>
</dbReference>
<evidence type="ECO:0000259" key="11">
    <source>
        <dbReference type="PROSITE" id="PS50001"/>
    </source>
</evidence>
<dbReference type="SUPFAM" id="SSF55550">
    <property type="entry name" value="SH2 domain"/>
    <property type="match status" value="1"/>
</dbReference>
<accession>A0A811K0Y7</accession>
<dbReference type="AlphaFoldDB" id="A0A811K0Y7"/>
<feature type="binding site" evidence="8">
    <location>
        <position position="265"/>
    </location>
    <ligand>
        <name>ATP</name>
        <dbReference type="ChEBI" id="CHEBI:30616"/>
    </ligand>
</feature>
<sequence>MKDQTKTESGDSLREMSQGEVNKSKDGKGSNEGTGSNEKMPGSKEKIGINEKGKSKDKQKKKAKSAKRSKSKERTPANKRKVSGKSIEEEPQIFEQSQDEDEKKAKNNSYQTMISNELKALQQKSWYHGLMPRDEIEHILTHDGEFLVRKTEVGKKEAQNERLTLSVRWKNRVRHIVIKLNKENKWAFLSDCGFETVEKLISFYVAAKGEIQSEGTKLLTPAPRPEWYLLHEQIKTKKKLGNGHYGEVYLGELHMDDKVSEVAVKMLKGKMGKRERTELMKEAAIQRKLRHPNVVGLLGIAPTEEPFMVVIEFCPGGDLKGHLKNSQKEEPFLVLNKYVVDIAKGMEYLHGLEIIHRDLAARNCLLTADFCAKVSDFGLSVKKNEIKEQKKQKMAVKWLAPEVLRSYTFSKATDVWAFGIVMWEVYTRCQKDPYPDKSNADVRKMLMELKQRMDVPTDLPPHVQELMKECWAEKPYDRPSMKDAVVVLSGGMQFIPKQMKAVYNKFFN</sequence>
<dbReference type="InterPro" id="IPR000719">
    <property type="entry name" value="Prot_kinase_dom"/>
</dbReference>
<evidence type="ECO:0000256" key="9">
    <source>
        <dbReference type="RuleBase" id="RU362096"/>
    </source>
</evidence>
<dbReference type="EC" id="2.7.10.2" evidence="9"/>
<evidence type="ECO:0000256" key="3">
    <source>
        <dbReference type="ARBA" id="ARBA00022777"/>
    </source>
</evidence>
<feature type="compositionally biased region" description="Acidic residues" evidence="10">
    <location>
        <begin position="89"/>
        <end position="100"/>
    </location>
</feature>
<dbReference type="InterPro" id="IPR011009">
    <property type="entry name" value="Kinase-like_dom_sf"/>
</dbReference>